<reference evidence="4" key="1">
    <citation type="submission" date="2022-11" db="EMBL/GenBank/DDBJ databases">
        <authorList>
            <person name="Petersen C."/>
        </authorList>
    </citation>
    <scope>NUCLEOTIDE SEQUENCE</scope>
    <source>
        <strain evidence="4">IBT 22155</strain>
    </source>
</reference>
<evidence type="ECO:0000256" key="3">
    <source>
        <dbReference type="SAM" id="MobiDB-lite"/>
    </source>
</evidence>
<keyword evidence="1 2" id="KW-0175">Coiled coil</keyword>
<dbReference type="Proteomes" id="UP001149079">
    <property type="component" value="Unassembled WGS sequence"/>
</dbReference>
<reference evidence="4" key="2">
    <citation type="journal article" date="2023" name="IMA Fungus">
        <title>Comparative genomic study of the Penicillium genus elucidates a diverse pangenome and 15 lateral gene transfer events.</title>
        <authorList>
            <person name="Petersen C."/>
            <person name="Sorensen T."/>
            <person name="Nielsen M.R."/>
            <person name="Sondergaard T.E."/>
            <person name="Sorensen J.L."/>
            <person name="Fitzpatrick D.A."/>
            <person name="Frisvad J.C."/>
            <person name="Nielsen K.L."/>
        </authorList>
    </citation>
    <scope>NUCLEOTIDE SEQUENCE</scope>
    <source>
        <strain evidence="4">IBT 22155</strain>
    </source>
</reference>
<dbReference type="GO" id="GO:0005634">
    <property type="term" value="C:nucleus"/>
    <property type="evidence" value="ECO:0007669"/>
    <property type="project" value="TreeGrafter"/>
</dbReference>
<dbReference type="PANTHER" id="PTHR15885">
    <property type="entry name" value="COILED-COIL DOMAIN-CONTAINING PROTEIN 174"/>
    <property type="match status" value="1"/>
</dbReference>
<protein>
    <submittedName>
        <fullName evidence="4">Uncharacterized protein</fullName>
    </submittedName>
</protein>
<dbReference type="RefSeq" id="XP_056522550.1">
    <property type="nucleotide sequence ID" value="XM_056665600.1"/>
</dbReference>
<dbReference type="GeneID" id="81404770"/>
<organism evidence="4 5">
    <name type="scientific">Penicillium bovifimosum</name>
    <dbReference type="NCBI Taxonomy" id="126998"/>
    <lineage>
        <taxon>Eukaryota</taxon>
        <taxon>Fungi</taxon>
        <taxon>Dikarya</taxon>
        <taxon>Ascomycota</taxon>
        <taxon>Pezizomycotina</taxon>
        <taxon>Eurotiomycetes</taxon>
        <taxon>Eurotiomycetidae</taxon>
        <taxon>Eurotiales</taxon>
        <taxon>Aspergillaceae</taxon>
        <taxon>Penicillium</taxon>
    </lineage>
</organism>
<feature type="region of interest" description="Disordered" evidence="3">
    <location>
        <begin position="243"/>
        <end position="267"/>
    </location>
</feature>
<feature type="compositionally biased region" description="Basic and acidic residues" evidence="3">
    <location>
        <begin position="247"/>
        <end position="267"/>
    </location>
</feature>
<feature type="region of interest" description="Disordered" evidence="3">
    <location>
        <begin position="1"/>
        <end position="89"/>
    </location>
</feature>
<name>A0A9W9H2I5_9EURO</name>
<feature type="region of interest" description="Disordered" evidence="3">
    <location>
        <begin position="163"/>
        <end position="217"/>
    </location>
</feature>
<accession>A0A9W9H2I5</accession>
<keyword evidence="5" id="KW-1185">Reference proteome</keyword>
<dbReference type="InterPro" id="IPR025066">
    <property type="entry name" value="CCDC174-like"/>
</dbReference>
<comment type="caution">
    <text evidence="4">The sequence shown here is derived from an EMBL/GenBank/DDBJ whole genome shotgun (WGS) entry which is preliminary data.</text>
</comment>
<dbReference type="PANTHER" id="PTHR15885:SF1">
    <property type="entry name" value="COILED-COIL DOMAIN-CONTAINING PROTEIN 174"/>
    <property type="match status" value="1"/>
</dbReference>
<proteinExistence type="predicted"/>
<evidence type="ECO:0000256" key="1">
    <source>
        <dbReference type="ARBA" id="ARBA00023054"/>
    </source>
</evidence>
<feature type="coiled-coil region" evidence="2">
    <location>
        <begin position="301"/>
        <end position="340"/>
    </location>
</feature>
<dbReference type="OrthoDB" id="333551at2759"/>
<gene>
    <name evidence="4" type="ORF">N7515_004856</name>
</gene>
<feature type="region of interest" description="Disordered" evidence="3">
    <location>
        <begin position="341"/>
        <end position="367"/>
    </location>
</feature>
<dbReference type="Pfam" id="PF13300">
    <property type="entry name" value="DUF4078"/>
    <property type="match status" value="1"/>
</dbReference>
<evidence type="ECO:0000313" key="5">
    <source>
        <dbReference type="Proteomes" id="UP001149079"/>
    </source>
</evidence>
<dbReference type="EMBL" id="JAPQKL010000004">
    <property type="protein sequence ID" value="KAJ5135578.1"/>
    <property type="molecule type" value="Genomic_DNA"/>
</dbReference>
<evidence type="ECO:0000256" key="2">
    <source>
        <dbReference type="SAM" id="Coils"/>
    </source>
</evidence>
<sequence>MPADQGSLYGQARSKKKAEVRASDLAFSSQLSSLIAQDSTSASSRGRQRPSKHPKPDIFSKHNKGAQKRAATDLTDDSRATKQVHLSSQDIGSIDANTLGRSRRRMEEKVRIYEDMKKGLHLAGDSDDDDIPTDPNSQEAYLVRLRRKEKDALVDFDLKHTEEQHIGDDEDDDSASIVSYEDEFGRSRRGTRAEAREAARAKDEEAGGGQERWRPARPDNLIYGEAIQTEAFNPEANIAAQMTKLAARRDRSPTPPENKHYDAAGEVRNRGTGFYTFSTNEDERKKQMEELEAARLHTLFKRQTDEERAAARKAYEQWRRDELKKEHENYKEKQRWWQAEIEKDPEKAKPTPRTELPRRWMYGPPGTPLPEVNYKGYMWWRYKVEVTPEPEGLPDSSS</sequence>
<evidence type="ECO:0000313" key="4">
    <source>
        <dbReference type="EMBL" id="KAJ5135578.1"/>
    </source>
</evidence>
<feature type="compositionally biased region" description="Polar residues" evidence="3">
    <location>
        <begin position="26"/>
        <end position="45"/>
    </location>
</feature>
<dbReference type="AlphaFoldDB" id="A0A9W9H2I5"/>
<feature type="compositionally biased region" description="Basic and acidic residues" evidence="3">
    <location>
        <begin position="183"/>
        <end position="217"/>
    </location>
</feature>